<dbReference type="GO" id="GO:0006813">
    <property type="term" value="P:potassium ion transport"/>
    <property type="evidence" value="ECO:0007669"/>
    <property type="project" value="InterPro"/>
</dbReference>
<dbReference type="HOGENOM" id="CLU_046525_3_2_10"/>
<dbReference type="PANTHER" id="PTHR43833:SF7">
    <property type="entry name" value="KTR SYSTEM POTASSIUM UPTAKE PROTEIN C"/>
    <property type="match status" value="1"/>
</dbReference>
<dbReference type="InterPro" id="IPR036721">
    <property type="entry name" value="RCK_C_sf"/>
</dbReference>
<evidence type="ECO:0000259" key="1">
    <source>
        <dbReference type="PROSITE" id="PS51201"/>
    </source>
</evidence>
<dbReference type="Pfam" id="PF02254">
    <property type="entry name" value="TrkA_N"/>
    <property type="match status" value="1"/>
</dbReference>
<sequence>MKYIIIGLGNYGSVLAEELSALGHEVIGVDTNERRVDVLKDKIATSFIIDATDEQSLSVLPLKDVDVVIVAIGENFGASIRVVALLKKNGVKHIYARAVDEVHKTVLEAFNLDSILTPEEEAARSLVQLLDLHVNVESFEIDEEHYVMKFKLPGSFVGYKVSDLSLEKEFNIKIIALVKGKQVFNSLGISIMEHAVENKFEEDYLLEEEDRLVCYGKYKDFMDFWKAL</sequence>
<dbReference type="RefSeq" id="WP_005940191.1">
    <property type="nucleotide sequence ID" value="NZ_KB890353.1"/>
</dbReference>
<dbReference type="SUPFAM" id="SSF51735">
    <property type="entry name" value="NAD(P)-binding Rossmann-fold domains"/>
    <property type="match status" value="1"/>
</dbReference>
<dbReference type="Gene3D" id="3.30.70.1450">
    <property type="entry name" value="Regulator of K+ conductance, C-terminal domain"/>
    <property type="match status" value="1"/>
</dbReference>
<dbReference type="PANTHER" id="PTHR43833">
    <property type="entry name" value="POTASSIUM CHANNEL PROTEIN 2-RELATED-RELATED"/>
    <property type="match status" value="1"/>
</dbReference>
<dbReference type="InterPro" id="IPR003148">
    <property type="entry name" value="RCK_N"/>
</dbReference>
<feature type="domain" description="RCK N-terminal" evidence="1">
    <location>
        <begin position="1"/>
        <end position="115"/>
    </location>
</feature>
<keyword evidence="3" id="KW-1185">Reference proteome</keyword>
<dbReference type="EMBL" id="AQHY01000022">
    <property type="protein sequence ID" value="EOA55098.1"/>
    <property type="molecule type" value="Genomic_DNA"/>
</dbReference>
<dbReference type="PROSITE" id="PS51201">
    <property type="entry name" value="RCK_N"/>
    <property type="match status" value="1"/>
</dbReference>
<dbReference type="AlphaFoldDB" id="U6RIS3"/>
<dbReference type="GeneID" id="60062126"/>
<comment type="caution">
    <text evidence="2">The sequence shown here is derived from an EMBL/GenBank/DDBJ whole genome shotgun (WGS) entry which is preliminary data.</text>
</comment>
<name>U6RIS3_9BACT</name>
<organism evidence="2 3">
    <name type="scientific">Phocaeicola massiliensis B84634 = Timone 84634 = DSM 17679 = JCM 13223</name>
    <dbReference type="NCBI Taxonomy" id="1121098"/>
    <lineage>
        <taxon>Bacteria</taxon>
        <taxon>Pseudomonadati</taxon>
        <taxon>Bacteroidota</taxon>
        <taxon>Bacteroidia</taxon>
        <taxon>Bacteroidales</taxon>
        <taxon>Bacteroidaceae</taxon>
        <taxon>Phocaeicola</taxon>
    </lineage>
</organism>
<dbReference type="Proteomes" id="UP000017831">
    <property type="component" value="Unassembled WGS sequence"/>
</dbReference>
<accession>U6RIS3</accession>
<dbReference type="Gene3D" id="3.40.50.720">
    <property type="entry name" value="NAD(P)-binding Rossmann-like Domain"/>
    <property type="match status" value="1"/>
</dbReference>
<dbReference type="PATRIC" id="fig|1121098.3.peg.1945"/>
<dbReference type="OrthoDB" id="9776294at2"/>
<dbReference type="SUPFAM" id="SSF116726">
    <property type="entry name" value="TrkA C-terminal domain-like"/>
    <property type="match status" value="1"/>
</dbReference>
<gene>
    <name evidence="2" type="ORF">HMPREF1534_01915</name>
</gene>
<dbReference type="InterPro" id="IPR050721">
    <property type="entry name" value="Trk_Ktr_HKT_K-transport"/>
</dbReference>
<protein>
    <recommendedName>
        <fullName evidence="1">RCK N-terminal domain-containing protein</fullName>
    </recommendedName>
</protein>
<dbReference type="STRING" id="1121098.HMPREF1534_01915"/>
<proteinExistence type="predicted"/>
<reference evidence="2 3" key="1">
    <citation type="submission" date="2013-04" db="EMBL/GenBank/DDBJ databases">
        <title>The Genome Sequence of Bacteroides massiliensis DSM 17679.</title>
        <authorList>
            <consortium name="The Broad Institute Genomics Platform"/>
            <person name="Earl A."/>
            <person name="Ward D."/>
            <person name="Feldgarden M."/>
            <person name="Gevers D."/>
            <person name="Martens E."/>
            <person name="Fenner L."/>
            <person name="Roux V."/>
            <person name="Mallet M.N."/>
            <person name="Raoult D."/>
            <person name="Walker B."/>
            <person name="Young S."/>
            <person name="Zeng Q."/>
            <person name="Gargeya S."/>
            <person name="Fitzgerald M."/>
            <person name="Haas B."/>
            <person name="Abouelleil A."/>
            <person name="Allen A.W."/>
            <person name="Alvarado L."/>
            <person name="Arachchi H.M."/>
            <person name="Berlin A.M."/>
            <person name="Chapman S.B."/>
            <person name="Gainer-Dewar J."/>
            <person name="Goldberg J."/>
            <person name="Griggs A."/>
            <person name="Gujja S."/>
            <person name="Hansen M."/>
            <person name="Howarth C."/>
            <person name="Imamovic A."/>
            <person name="Ireland A."/>
            <person name="Larimer J."/>
            <person name="McCowan C."/>
            <person name="Murphy C."/>
            <person name="Pearson M."/>
            <person name="Poon T.W."/>
            <person name="Priest M."/>
            <person name="Roberts A."/>
            <person name="Saif S."/>
            <person name="Shea T."/>
            <person name="Sisk P."/>
            <person name="Sykes S."/>
            <person name="Wortman J."/>
            <person name="Nusbaum C."/>
            <person name="Birren B."/>
        </authorList>
    </citation>
    <scope>NUCLEOTIDE SEQUENCE [LARGE SCALE GENOMIC DNA]</scope>
    <source>
        <strain evidence="3">B84634 / Timone 84634 / DSM 17679 / JCM 13223</strain>
    </source>
</reference>
<evidence type="ECO:0000313" key="2">
    <source>
        <dbReference type="EMBL" id="EOA55098.1"/>
    </source>
</evidence>
<dbReference type="eggNOG" id="COG0569">
    <property type="taxonomic scope" value="Bacteria"/>
</dbReference>
<dbReference type="InterPro" id="IPR036291">
    <property type="entry name" value="NAD(P)-bd_dom_sf"/>
</dbReference>
<evidence type="ECO:0000313" key="3">
    <source>
        <dbReference type="Proteomes" id="UP000017831"/>
    </source>
</evidence>